<keyword evidence="3 7" id="KW-0812">Transmembrane</keyword>
<keyword evidence="4 7" id="KW-1133">Transmembrane helix</keyword>
<evidence type="ECO:0000256" key="4">
    <source>
        <dbReference type="ARBA" id="ARBA00022989"/>
    </source>
</evidence>
<feature type="domain" description="MotA/TolQ/ExbB proton channel" evidence="8">
    <location>
        <begin position="75"/>
        <end position="168"/>
    </location>
</feature>
<dbReference type="InterPro" id="IPR050790">
    <property type="entry name" value="ExbB/TolQ_transport"/>
</dbReference>
<dbReference type="EMBL" id="BMGZ01000004">
    <property type="protein sequence ID" value="GGI01607.1"/>
    <property type="molecule type" value="Genomic_DNA"/>
</dbReference>
<dbReference type="GO" id="GO:0017038">
    <property type="term" value="P:protein import"/>
    <property type="evidence" value="ECO:0007669"/>
    <property type="project" value="TreeGrafter"/>
</dbReference>
<keyword evidence="12" id="KW-1185">Reference proteome</keyword>
<comment type="caution">
    <text evidence="9">The sequence shown here is derived from an EMBL/GenBank/DDBJ whole genome shotgun (WGS) entry which is preliminary data.</text>
</comment>
<evidence type="ECO:0000313" key="12">
    <source>
        <dbReference type="Proteomes" id="UP000818603"/>
    </source>
</evidence>
<evidence type="ECO:0000313" key="10">
    <source>
        <dbReference type="EMBL" id="NHK29548.1"/>
    </source>
</evidence>
<dbReference type="RefSeq" id="WP_155142720.1">
    <property type="nucleotide sequence ID" value="NZ_BMGZ01000004.1"/>
</dbReference>
<keyword evidence="5 7" id="KW-0472">Membrane</keyword>
<reference evidence="9" key="1">
    <citation type="journal article" date="2014" name="Int. J. Syst. Evol. Microbiol.">
        <title>Complete genome sequence of Corynebacterium casei LMG S-19264T (=DSM 44701T), isolated from a smear-ripened cheese.</title>
        <authorList>
            <consortium name="US DOE Joint Genome Institute (JGI-PGF)"/>
            <person name="Walter F."/>
            <person name="Albersmeier A."/>
            <person name="Kalinowski J."/>
            <person name="Ruckert C."/>
        </authorList>
    </citation>
    <scope>NUCLEOTIDE SEQUENCE</scope>
    <source>
        <strain evidence="9">CGMCC 1.14984</strain>
    </source>
</reference>
<feature type="transmembrane region" description="Helical" evidence="7">
    <location>
        <begin position="17"/>
        <end position="40"/>
    </location>
</feature>
<evidence type="ECO:0000256" key="5">
    <source>
        <dbReference type="ARBA" id="ARBA00023136"/>
    </source>
</evidence>
<dbReference type="Proteomes" id="UP000818603">
    <property type="component" value="Unassembled WGS sequence"/>
</dbReference>
<evidence type="ECO:0000313" key="11">
    <source>
        <dbReference type="Proteomes" id="UP000621856"/>
    </source>
</evidence>
<dbReference type="Proteomes" id="UP000621856">
    <property type="component" value="Unassembled WGS sequence"/>
</dbReference>
<comment type="subcellular location">
    <subcellularLocation>
        <location evidence="1">Cell membrane</location>
        <topology evidence="1">Multi-pass membrane protein</topology>
    </subcellularLocation>
    <subcellularLocation>
        <location evidence="6">Membrane</location>
        <topology evidence="6">Multi-pass membrane protein</topology>
    </subcellularLocation>
</comment>
<protein>
    <submittedName>
        <fullName evidence="9">Biopolymer transporter ExbB</fullName>
    </submittedName>
    <submittedName>
        <fullName evidence="10">MotA/TolQ/ExbB proton channel family protein</fullName>
    </submittedName>
</protein>
<proteinExistence type="inferred from homology"/>
<gene>
    <name evidence="10" type="ORF">FF098_016695</name>
    <name evidence="9" type="ORF">GCM10011355_32660</name>
</gene>
<keyword evidence="6" id="KW-0653">Protein transport</keyword>
<evidence type="ECO:0000256" key="7">
    <source>
        <dbReference type="SAM" id="Phobius"/>
    </source>
</evidence>
<feature type="transmembrane region" description="Helical" evidence="7">
    <location>
        <begin position="134"/>
        <end position="155"/>
    </location>
</feature>
<evidence type="ECO:0000256" key="6">
    <source>
        <dbReference type="RuleBase" id="RU004057"/>
    </source>
</evidence>
<dbReference type="GO" id="GO:0005886">
    <property type="term" value="C:plasma membrane"/>
    <property type="evidence" value="ECO:0007669"/>
    <property type="project" value="UniProtKB-SubCell"/>
</dbReference>
<evidence type="ECO:0000256" key="2">
    <source>
        <dbReference type="ARBA" id="ARBA00022475"/>
    </source>
</evidence>
<dbReference type="AlphaFoldDB" id="A0A8J3A6T4"/>
<evidence type="ECO:0000259" key="8">
    <source>
        <dbReference type="Pfam" id="PF01618"/>
    </source>
</evidence>
<dbReference type="EMBL" id="VCJR02000006">
    <property type="protein sequence ID" value="NHK29548.1"/>
    <property type="molecule type" value="Genomic_DNA"/>
</dbReference>
<dbReference type="Pfam" id="PF01618">
    <property type="entry name" value="MotA_ExbB"/>
    <property type="match status" value="1"/>
</dbReference>
<name>A0A8J3A6T4_9PROT</name>
<sequence length="179" mass="18932">MPEALNPLNAIESLNNFLIAGGNVLVVIMVATFIMWALILERVIYFTTAQGGVKSRAVRAWQARSEHTSWYALAVREKLLSEVKLAANSNLTVIKGLVAIAPLLGLLGTVTGMVEVFEVMAVTGSSNARLMAGGISKATIPTMAGLVASLSGILMTNILERAAAKSVSDTADAFDKVRD</sequence>
<keyword evidence="2" id="KW-1003">Cell membrane</keyword>
<keyword evidence="6" id="KW-0813">Transport</keyword>
<dbReference type="InterPro" id="IPR002898">
    <property type="entry name" value="MotA_ExbB_proton_chnl"/>
</dbReference>
<evidence type="ECO:0000256" key="3">
    <source>
        <dbReference type="ARBA" id="ARBA00022692"/>
    </source>
</evidence>
<dbReference type="PANTHER" id="PTHR30625">
    <property type="entry name" value="PROTEIN TOLQ"/>
    <property type="match status" value="1"/>
</dbReference>
<feature type="transmembrane region" description="Helical" evidence="7">
    <location>
        <begin position="93"/>
        <end position="114"/>
    </location>
</feature>
<dbReference type="PANTHER" id="PTHR30625:SF18">
    <property type="entry name" value="TONB2 ENERGY TRANSDUCTION SYSTEM INNER MEMBRANE COMPONENT EXBB"/>
    <property type="match status" value="1"/>
</dbReference>
<comment type="similarity">
    <text evidence="6">Belongs to the exbB/tolQ family.</text>
</comment>
<reference evidence="9" key="3">
    <citation type="submission" date="2020-09" db="EMBL/GenBank/DDBJ databases">
        <authorList>
            <person name="Sun Q."/>
            <person name="Zhou Y."/>
        </authorList>
    </citation>
    <scope>NUCLEOTIDE SEQUENCE</scope>
    <source>
        <strain evidence="9">CGMCC 1.14984</strain>
    </source>
</reference>
<reference evidence="10 12" key="2">
    <citation type="submission" date="2020-02" db="EMBL/GenBank/DDBJ databases">
        <title>Genome sequence of Parvularcula flava strain NH6-79.</title>
        <authorList>
            <person name="Abdul Karim M.H."/>
            <person name="Lam M.Q."/>
            <person name="Chen S.J."/>
            <person name="Yahya A."/>
            <person name="Shahir S."/>
            <person name="Shamsir M.S."/>
            <person name="Chong C.S."/>
        </authorList>
    </citation>
    <scope>NUCLEOTIDE SEQUENCE [LARGE SCALE GENOMIC DNA]</scope>
    <source>
        <strain evidence="10 12">NH6-79</strain>
    </source>
</reference>
<evidence type="ECO:0000256" key="1">
    <source>
        <dbReference type="ARBA" id="ARBA00004651"/>
    </source>
</evidence>
<accession>A0A8J3A6T4</accession>
<evidence type="ECO:0000313" key="9">
    <source>
        <dbReference type="EMBL" id="GGI01607.1"/>
    </source>
</evidence>
<organism evidence="9 11">
    <name type="scientific">Aquisalinus luteolus</name>
    <dbReference type="NCBI Taxonomy" id="1566827"/>
    <lineage>
        <taxon>Bacteria</taxon>
        <taxon>Pseudomonadati</taxon>
        <taxon>Pseudomonadota</taxon>
        <taxon>Alphaproteobacteria</taxon>
        <taxon>Parvularculales</taxon>
        <taxon>Parvularculaceae</taxon>
        <taxon>Aquisalinus</taxon>
    </lineage>
</organism>